<reference evidence="4 5" key="1">
    <citation type="journal article" date="2012" name="J. Bacteriol.">
        <title>Genome Sequence of n-Alkane-Degrading Hydrocarboniphaga effusa Strain AP103T (ATCC BAA-332T).</title>
        <authorList>
            <person name="Chang H.K."/>
            <person name="Zylstra G.J."/>
            <person name="Chae J.C."/>
        </authorList>
    </citation>
    <scope>NUCLEOTIDE SEQUENCE [LARGE SCALE GENOMIC DNA]</scope>
    <source>
        <strain evidence="4 5">AP103</strain>
    </source>
</reference>
<dbReference type="Gene3D" id="3.40.50.300">
    <property type="entry name" value="P-loop containing nucleotide triphosphate hydrolases"/>
    <property type="match status" value="1"/>
</dbReference>
<dbReference type="InterPro" id="IPR004622">
    <property type="entry name" value="DNA_pol_HolB"/>
</dbReference>
<dbReference type="InterPro" id="IPR050238">
    <property type="entry name" value="DNA_Rep/Repair_Clamp_Loader"/>
</dbReference>
<comment type="caution">
    <text evidence="4">The sequence shown here is derived from an EMBL/GenBank/DDBJ whole genome shotgun (WGS) entry which is preliminary data.</text>
</comment>
<keyword evidence="2" id="KW-0239">DNA-directed DNA polymerase</keyword>
<keyword evidence="5" id="KW-1185">Reference proteome</keyword>
<keyword evidence="2" id="KW-0548">Nucleotidyltransferase</keyword>
<comment type="catalytic activity">
    <reaction evidence="3">
        <text>DNA(n) + a 2'-deoxyribonucleoside 5'-triphosphate = DNA(n+1) + diphosphate</text>
        <dbReference type="Rhea" id="RHEA:22508"/>
        <dbReference type="Rhea" id="RHEA-COMP:17339"/>
        <dbReference type="Rhea" id="RHEA-COMP:17340"/>
        <dbReference type="ChEBI" id="CHEBI:33019"/>
        <dbReference type="ChEBI" id="CHEBI:61560"/>
        <dbReference type="ChEBI" id="CHEBI:173112"/>
        <dbReference type="EC" id="2.7.7.7"/>
    </reaction>
</comment>
<dbReference type="AlphaFoldDB" id="I8T181"/>
<dbReference type="PANTHER" id="PTHR11669">
    <property type="entry name" value="REPLICATION FACTOR C / DNA POLYMERASE III GAMMA-TAU SUBUNIT"/>
    <property type="match status" value="1"/>
</dbReference>
<dbReference type="EC" id="2.7.7.7" evidence="1"/>
<evidence type="ECO:0000313" key="4">
    <source>
        <dbReference type="EMBL" id="EIT67645.1"/>
    </source>
</evidence>
<sequence length="333" mass="36556">MSRVEALPWQRELWTGLNEARNNGRLTHALLFAGPEGVGKRHFARALAHGLICEAAGPDGYACGQCRSCLQLASGTHPNLHWIHVDHDEKTGKDKRDISIDQLRDLSAKLALSSHYGGAKVAVIDPADAMNVAGVNALLKTIEEPPPATHLILVSERPMALAATLRSRCQRLRFTVPSEEDALAWLRYEEPKLPAEALRLASGAPLKALAFHRDGLLQQQTQWRRDWLDVWSQKKAPLAVAASVGKDRELASAWLSALLVFLGEVLRLRVAGNASGEIGAIAARISINGLQQLIDEALESQRRLRSNAAPQQVLESLMIAWWRWSMTRPAASA</sequence>
<dbReference type="InterPro" id="IPR027417">
    <property type="entry name" value="P-loop_NTPase"/>
</dbReference>
<accession>I8T181</accession>
<dbReference type="GO" id="GO:0008408">
    <property type="term" value="F:3'-5' exonuclease activity"/>
    <property type="evidence" value="ECO:0007669"/>
    <property type="project" value="InterPro"/>
</dbReference>
<dbReference type="OrthoDB" id="9811073at2"/>
<keyword evidence="2" id="KW-0808">Transferase</keyword>
<evidence type="ECO:0000256" key="3">
    <source>
        <dbReference type="ARBA" id="ARBA00049244"/>
    </source>
</evidence>
<dbReference type="STRING" id="1172194.WQQ_40800"/>
<dbReference type="GO" id="GO:0006261">
    <property type="term" value="P:DNA-templated DNA replication"/>
    <property type="evidence" value="ECO:0007669"/>
    <property type="project" value="TreeGrafter"/>
</dbReference>
<dbReference type="Pfam" id="PF13177">
    <property type="entry name" value="DNA_pol3_delta2"/>
    <property type="match status" value="1"/>
</dbReference>
<dbReference type="RefSeq" id="WP_007187015.1">
    <property type="nucleotide sequence ID" value="NZ_AKGD01000004.1"/>
</dbReference>
<protein>
    <recommendedName>
        <fullName evidence="1">DNA-directed DNA polymerase</fullName>
        <ecNumber evidence="1">2.7.7.7</ecNumber>
    </recommendedName>
</protein>
<evidence type="ECO:0000256" key="1">
    <source>
        <dbReference type="ARBA" id="ARBA00012417"/>
    </source>
</evidence>
<dbReference type="GO" id="GO:0009360">
    <property type="term" value="C:DNA polymerase III complex"/>
    <property type="evidence" value="ECO:0007669"/>
    <property type="project" value="TreeGrafter"/>
</dbReference>
<organism evidence="4 5">
    <name type="scientific">Hydrocarboniphaga effusa AP103</name>
    <dbReference type="NCBI Taxonomy" id="1172194"/>
    <lineage>
        <taxon>Bacteria</taxon>
        <taxon>Pseudomonadati</taxon>
        <taxon>Pseudomonadota</taxon>
        <taxon>Gammaproteobacteria</taxon>
        <taxon>Nevskiales</taxon>
        <taxon>Nevskiaceae</taxon>
        <taxon>Hydrocarboniphaga</taxon>
    </lineage>
</organism>
<dbReference type="EMBL" id="AKGD01000004">
    <property type="protein sequence ID" value="EIT67645.1"/>
    <property type="molecule type" value="Genomic_DNA"/>
</dbReference>
<gene>
    <name evidence="4" type="ORF">WQQ_40800</name>
</gene>
<name>I8T181_9GAMM</name>
<dbReference type="NCBIfam" id="TIGR00678">
    <property type="entry name" value="holB"/>
    <property type="match status" value="1"/>
</dbReference>
<evidence type="ECO:0000313" key="5">
    <source>
        <dbReference type="Proteomes" id="UP000003704"/>
    </source>
</evidence>
<dbReference type="SUPFAM" id="SSF52540">
    <property type="entry name" value="P-loop containing nucleoside triphosphate hydrolases"/>
    <property type="match status" value="1"/>
</dbReference>
<dbReference type="Proteomes" id="UP000003704">
    <property type="component" value="Unassembled WGS sequence"/>
</dbReference>
<proteinExistence type="predicted"/>
<evidence type="ECO:0000256" key="2">
    <source>
        <dbReference type="ARBA" id="ARBA00022932"/>
    </source>
</evidence>
<dbReference type="PANTHER" id="PTHR11669:SF8">
    <property type="entry name" value="DNA POLYMERASE III SUBUNIT DELTA"/>
    <property type="match status" value="1"/>
</dbReference>
<dbReference type="GO" id="GO:0003887">
    <property type="term" value="F:DNA-directed DNA polymerase activity"/>
    <property type="evidence" value="ECO:0007669"/>
    <property type="project" value="UniProtKB-KW"/>
</dbReference>